<name>A0A8J3F609_9BACI</name>
<protein>
    <submittedName>
        <fullName evidence="3">Uncharacterized protein</fullName>
    </submittedName>
</protein>
<keyword evidence="1" id="KW-0175">Coiled coil</keyword>
<proteinExistence type="predicted"/>
<comment type="caution">
    <text evidence="3">The sequence shown here is derived from an EMBL/GenBank/DDBJ whole genome shotgun (WGS) entry which is preliminary data.</text>
</comment>
<keyword evidence="2" id="KW-0812">Transmembrane</keyword>
<organism evidence="3 4">
    <name type="scientific">Gottfriedia solisilvae</name>
    <dbReference type="NCBI Taxonomy" id="1516104"/>
    <lineage>
        <taxon>Bacteria</taxon>
        <taxon>Bacillati</taxon>
        <taxon>Bacillota</taxon>
        <taxon>Bacilli</taxon>
        <taxon>Bacillales</taxon>
        <taxon>Bacillaceae</taxon>
        <taxon>Gottfriedia</taxon>
    </lineage>
</organism>
<feature type="coiled-coil region" evidence="1">
    <location>
        <begin position="124"/>
        <end position="172"/>
    </location>
</feature>
<gene>
    <name evidence="3" type="ORF">GCM10007380_43150</name>
</gene>
<keyword evidence="4" id="KW-1185">Reference proteome</keyword>
<dbReference type="EMBL" id="BMHB01000008">
    <property type="protein sequence ID" value="GGI18486.1"/>
    <property type="molecule type" value="Genomic_DNA"/>
</dbReference>
<keyword evidence="2" id="KW-1133">Transmembrane helix</keyword>
<dbReference type="Proteomes" id="UP000626244">
    <property type="component" value="Unassembled WGS sequence"/>
</dbReference>
<accession>A0A8J3F609</accession>
<evidence type="ECO:0000313" key="3">
    <source>
        <dbReference type="EMBL" id="GGI18486.1"/>
    </source>
</evidence>
<sequence>MNKYVIPFLLIALGVLMSTDLFLEINAYVIACFNLCAFFFTLSCVNVGSVKSKSKNTISLIIRSTLQIFGVIAFLMIIIDKKFKYYNEIYNLVVNINANSLLLIGLSATLISIYASKDYENSKDSSYKNQLRDLNKDIDVLKNKYLDYKSKNSTLKSQKEQLLTENRKLIQTINEILDSKEK</sequence>
<evidence type="ECO:0000256" key="1">
    <source>
        <dbReference type="SAM" id="Coils"/>
    </source>
</evidence>
<dbReference type="AlphaFoldDB" id="A0A8J3F609"/>
<feature type="transmembrane region" description="Helical" evidence="2">
    <location>
        <begin position="28"/>
        <end position="48"/>
    </location>
</feature>
<dbReference type="OrthoDB" id="9966583at2"/>
<keyword evidence="2" id="KW-0472">Membrane</keyword>
<evidence type="ECO:0000313" key="4">
    <source>
        <dbReference type="Proteomes" id="UP000626244"/>
    </source>
</evidence>
<feature type="transmembrane region" description="Helical" evidence="2">
    <location>
        <begin position="60"/>
        <end position="79"/>
    </location>
</feature>
<reference evidence="4" key="1">
    <citation type="journal article" date="2019" name="Int. J. Syst. Evol. Microbiol.">
        <title>The Global Catalogue of Microorganisms (GCM) 10K type strain sequencing project: providing services to taxonomists for standard genome sequencing and annotation.</title>
        <authorList>
            <consortium name="The Broad Institute Genomics Platform"/>
            <consortium name="The Broad Institute Genome Sequencing Center for Infectious Disease"/>
            <person name="Wu L."/>
            <person name="Ma J."/>
        </authorList>
    </citation>
    <scope>NUCLEOTIDE SEQUENCE [LARGE SCALE GENOMIC DNA]</scope>
    <source>
        <strain evidence="4">CGMCC 1.14993</strain>
    </source>
</reference>
<feature type="transmembrane region" description="Helical" evidence="2">
    <location>
        <begin position="99"/>
        <end position="116"/>
    </location>
</feature>
<evidence type="ECO:0000256" key="2">
    <source>
        <dbReference type="SAM" id="Phobius"/>
    </source>
</evidence>
<dbReference type="RefSeq" id="WP_088004220.1">
    <property type="nucleotide sequence ID" value="NZ_BMHB01000008.1"/>
</dbReference>